<comment type="caution">
    <text evidence="1">The sequence shown here is derived from an EMBL/GenBank/DDBJ whole genome shotgun (WGS) entry which is preliminary data.</text>
</comment>
<dbReference type="EMBL" id="JABEMD010000110">
    <property type="protein sequence ID" value="NNH14382.1"/>
    <property type="molecule type" value="Genomic_DNA"/>
</dbReference>
<dbReference type="AlphaFoldDB" id="A0A849BFY4"/>
<accession>A0A849BFY4</accession>
<gene>
    <name evidence="1" type="ORF">HLB16_26440</name>
</gene>
<evidence type="ECO:0000313" key="2">
    <source>
        <dbReference type="Proteomes" id="UP000542973"/>
    </source>
</evidence>
<sequence length="60" mass="7212">MKIHVQFADETEEVIVSCFLSQPDPEYWHYFGEVEVTDPRWHVYYEAMPVHAKQCWPSPQ</sequence>
<evidence type="ECO:0000313" key="1">
    <source>
        <dbReference type="EMBL" id="NNH14382.1"/>
    </source>
</evidence>
<organism evidence="1 2">
    <name type="scientific">Cupriavidus gilardii</name>
    <dbReference type="NCBI Taxonomy" id="82541"/>
    <lineage>
        <taxon>Bacteria</taxon>
        <taxon>Pseudomonadati</taxon>
        <taxon>Pseudomonadota</taxon>
        <taxon>Betaproteobacteria</taxon>
        <taxon>Burkholderiales</taxon>
        <taxon>Burkholderiaceae</taxon>
        <taxon>Cupriavidus</taxon>
    </lineage>
</organism>
<dbReference type="RefSeq" id="WP_151023633.1">
    <property type="nucleotide sequence ID" value="NZ_BAAAEB010000052.1"/>
</dbReference>
<dbReference type="Proteomes" id="UP000542973">
    <property type="component" value="Unassembled WGS sequence"/>
</dbReference>
<protein>
    <submittedName>
        <fullName evidence="1">Uncharacterized protein</fullName>
    </submittedName>
</protein>
<reference evidence="1 2" key="1">
    <citation type="submission" date="2020-05" db="EMBL/GenBank/DDBJ databases">
        <title>MicrobeNet Type strains.</title>
        <authorList>
            <person name="Nicholson A.C."/>
        </authorList>
    </citation>
    <scope>NUCLEOTIDE SEQUENCE [LARGE SCALE GENOMIC DNA]</scope>
    <source>
        <strain evidence="1 2">ATCC 700815</strain>
    </source>
</reference>
<name>A0A849BFY4_9BURK</name>
<proteinExistence type="predicted"/>